<dbReference type="EMBL" id="JBHGCJ010000031">
    <property type="protein sequence ID" value="MFG6111818.1"/>
    <property type="molecule type" value="Genomic_DNA"/>
</dbReference>
<proteinExistence type="predicted"/>
<dbReference type="Proteomes" id="UP001605261">
    <property type="component" value="Unassembled WGS sequence"/>
</dbReference>
<protein>
    <recommendedName>
        <fullName evidence="3">Flagellar protein FliT</fullName>
    </recommendedName>
</protein>
<evidence type="ECO:0008006" key="3">
    <source>
        <dbReference type="Google" id="ProtNLM"/>
    </source>
</evidence>
<name>A0ABW7D6L9_9GAMM</name>
<accession>A0ABW7D6L9</accession>
<gene>
    <name evidence="1" type="ORF">ACEU0G_002544</name>
</gene>
<comment type="caution">
    <text evidence="1">The sequence shown here is derived from an EMBL/GenBank/DDBJ whole genome shotgun (WGS) entry which is preliminary data.</text>
</comment>
<evidence type="ECO:0000313" key="2">
    <source>
        <dbReference type="Proteomes" id="UP001605261"/>
    </source>
</evidence>
<evidence type="ECO:0000313" key="1">
    <source>
        <dbReference type="EMBL" id="MFG6111818.1"/>
    </source>
</evidence>
<organism evidence="1 2">
    <name type="scientific">Stenotrophomonas nematodicola</name>
    <dbReference type="NCBI Taxonomy" id="2656746"/>
    <lineage>
        <taxon>Bacteria</taxon>
        <taxon>Pseudomonadati</taxon>
        <taxon>Pseudomonadota</taxon>
        <taxon>Gammaproteobacteria</taxon>
        <taxon>Lysobacterales</taxon>
        <taxon>Lysobacteraceae</taxon>
        <taxon>Stenotrophomonas</taxon>
    </lineage>
</organism>
<sequence length="101" mass="10609">MATAPTLADLNSTLDTLEAALLDGDHARAGTCLDTLHADQTQLLAQPGGLDDVAGLRALESRQQRLMVMIMSQRDEAAGHVRKGAAANRAAHAYLTAESLS</sequence>
<keyword evidence="2" id="KW-1185">Reference proteome</keyword>
<reference evidence="1 2" key="1">
    <citation type="submission" date="2024-09" db="EMBL/GenBank/DDBJ databases">
        <authorList>
            <consortium name="All-Russian atlas of soil microorganisms"/>
            <consortium name="as a basis for the search for new antimicrobial producers and enzymes with unique properties"/>
            <person name="Sokolova E.A."/>
            <person name="Voronina E.N."/>
        </authorList>
    </citation>
    <scope>NUCLEOTIDE SEQUENCE [LARGE SCALE GENOMIC DNA]</scope>
    <source>
        <strain evidence="1 2">AF-22b-331.1</strain>
    </source>
</reference>
<dbReference type="RefSeq" id="WP_259202555.1">
    <property type="nucleotide sequence ID" value="NZ_JBHGCJ010000031.1"/>
</dbReference>